<dbReference type="Proteomes" id="UP000316213">
    <property type="component" value="Unassembled WGS sequence"/>
</dbReference>
<gene>
    <name evidence="3" type="ORF">Pla100_14610</name>
</gene>
<keyword evidence="4" id="KW-1185">Reference proteome</keyword>
<dbReference type="EMBL" id="SJPM01000002">
    <property type="protein sequence ID" value="TWU01726.1"/>
    <property type="molecule type" value="Genomic_DNA"/>
</dbReference>
<feature type="region of interest" description="Disordered" evidence="1">
    <location>
        <begin position="583"/>
        <end position="608"/>
    </location>
</feature>
<proteinExistence type="predicted"/>
<dbReference type="InterPro" id="IPR052189">
    <property type="entry name" value="L-asp_N-monooxygenase_NS-form"/>
</dbReference>
<sequence length="608" mass="69119">MPDRPRRLAIIGSGPTALYLLHHLTQHLDQFSRDLRHVDVFERSDQMGVGMPYSAETTDRFNLCNISSEELPPLDEEFADWLRACDDERLSDWAIDRANISEDETYCRLALGQYFQDQWKHSVTRLRKSGIEVTEHCPTQVVDIVDRNAENELTIVTDNGEQFTVDRVVVATGHQFADEDQPDAGYFASPWPMHKLIPGNDQYYNFTIGTLGASLSAFDVIASLAHRHGRFIRTEDRYEFILETEAKGFRIVMHSAQGWLPHLQYEQREPFREIYRHTTREQILGLRNDDGFLTLDTYFDQVCRPALVKAFTRDKRNDIVDALGQADFDMDDFVERMSGEHDYDDAFAGMRSELPEARISVEHDRPVHWKEVIDDLMYTLSYHAELMSAEDHLRLHGVVMPFLMNVIAALPLQSAKTLLALHDAGCLELVTGRVKVTGHERGETQIEVADGDDVTESSYRMFVDCSGQSPLKVHDYPFDSLVQDKRIRSARVAFADVNSVPELDDDKRDRVIDGETAALELAGIDIDSVYRVIGDDGVANTRIHDIAFPNTIGKRPYSYGLQACSETAAIVVEAWRREMHENIGQSGSIESPSKIYQETSGTTNRVEH</sequence>
<evidence type="ECO:0000259" key="2">
    <source>
        <dbReference type="Pfam" id="PF13454"/>
    </source>
</evidence>
<dbReference type="Pfam" id="PF13454">
    <property type="entry name" value="NAD_binding_9"/>
    <property type="match status" value="1"/>
</dbReference>
<dbReference type="InterPro" id="IPR036188">
    <property type="entry name" value="FAD/NAD-bd_sf"/>
</dbReference>
<evidence type="ECO:0000313" key="3">
    <source>
        <dbReference type="EMBL" id="TWU01726.1"/>
    </source>
</evidence>
<organism evidence="3 4">
    <name type="scientific">Neorhodopirellula pilleata</name>
    <dbReference type="NCBI Taxonomy" id="2714738"/>
    <lineage>
        <taxon>Bacteria</taxon>
        <taxon>Pseudomonadati</taxon>
        <taxon>Planctomycetota</taxon>
        <taxon>Planctomycetia</taxon>
        <taxon>Pirellulales</taxon>
        <taxon>Pirellulaceae</taxon>
        <taxon>Neorhodopirellula</taxon>
    </lineage>
</organism>
<comment type="caution">
    <text evidence="3">The sequence shown here is derived from an EMBL/GenBank/DDBJ whole genome shotgun (WGS) entry which is preliminary data.</text>
</comment>
<dbReference type="RefSeq" id="WP_146576966.1">
    <property type="nucleotide sequence ID" value="NZ_SJPM01000002.1"/>
</dbReference>
<dbReference type="SUPFAM" id="SSF51905">
    <property type="entry name" value="FAD/NAD(P)-binding domain"/>
    <property type="match status" value="1"/>
</dbReference>
<dbReference type="InterPro" id="IPR038732">
    <property type="entry name" value="HpyO/CreE_NAD-binding"/>
</dbReference>
<dbReference type="PANTHER" id="PTHR40254:SF1">
    <property type="entry name" value="BLR0577 PROTEIN"/>
    <property type="match status" value="1"/>
</dbReference>
<dbReference type="PANTHER" id="PTHR40254">
    <property type="entry name" value="BLR0577 PROTEIN"/>
    <property type="match status" value="1"/>
</dbReference>
<dbReference type="AlphaFoldDB" id="A0A5C6ARL9"/>
<dbReference type="Gene3D" id="3.50.50.60">
    <property type="entry name" value="FAD/NAD(P)-binding domain"/>
    <property type="match status" value="1"/>
</dbReference>
<reference evidence="3 4" key="1">
    <citation type="submission" date="2019-02" db="EMBL/GenBank/DDBJ databases">
        <title>Deep-cultivation of Planctomycetes and their phenomic and genomic characterization uncovers novel biology.</title>
        <authorList>
            <person name="Wiegand S."/>
            <person name="Jogler M."/>
            <person name="Boedeker C."/>
            <person name="Pinto D."/>
            <person name="Vollmers J."/>
            <person name="Rivas-Marin E."/>
            <person name="Kohn T."/>
            <person name="Peeters S.H."/>
            <person name="Heuer A."/>
            <person name="Rast P."/>
            <person name="Oberbeckmann S."/>
            <person name="Bunk B."/>
            <person name="Jeske O."/>
            <person name="Meyerdierks A."/>
            <person name="Storesund J.E."/>
            <person name="Kallscheuer N."/>
            <person name="Luecker S."/>
            <person name="Lage O.M."/>
            <person name="Pohl T."/>
            <person name="Merkel B.J."/>
            <person name="Hornburger P."/>
            <person name="Mueller R.-W."/>
            <person name="Bruemmer F."/>
            <person name="Labrenz M."/>
            <person name="Spormann A.M."/>
            <person name="Op Den Camp H."/>
            <person name="Overmann J."/>
            <person name="Amann R."/>
            <person name="Jetten M.S.M."/>
            <person name="Mascher T."/>
            <person name="Medema M.H."/>
            <person name="Devos D.P."/>
            <person name="Kaster A.-K."/>
            <person name="Ovreas L."/>
            <person name="Rohde M."/>
            <person name="Galperin M.Y."/>
            <person name="Jogler C."/>
        </authorList>
    </citation>
    <scope>NUCLEOTIDE SEQUENCE [LARGE SCALE GENOMIC DNA]</scope>
    <source>
        <strain evidence="3 4">Pla100</strain>
    </source>
</reference>
<evidence type="ECO:0000256" key="1">
    <source>
        <dbReference type="SAM" id="MobiDB-lite"/>
    </source>
</evidence>
<feature type="domain" description="FAD-dependent urate hydroxylase HpyO/Asp monooxygenase CreE-like FAD/NAD(P)-binding" evidence="2">
    <location>
        <begin position="9"/>
        <end position="175"/>
    </location>
</feature>
<protein>
    <recommendedName>
        <fullName evidence="2">FAD-dependent urate hydroxylase HpyO/Asp monooxygenase CreE-like FAD/NAD(P)-binding domain-containing protein</fullName>
    </recommendedName>
</protein>
<dbReference type="OrthoDB" id="6309046at2"/>
<name>A0A5C6ARL9_9BACT</name>
<evidence type="ECO:0000313" key="4">
    <source>
        <dbReference type="Proteomes" id="UP000316213"/>
    </source>
</evidence>
<accession>A0A5C6ARL9</accession>